<keyword evidence="2" id="KW-1185">Reference proteome</keyword>
<evidence type="ECO:0000313" key="2">
    <source>
        <dbReference type="Proteomes" id="UP000037460"/>
    </source>
</evidence>
<name>A0A0M0J569_9EUKA</name>
<evidence type="ECO:0000313" key="1">
    <source>
        <dbReference type="EMBL" id="KOO21630.1"/>
    </source>
</evidence>
<dbReference type="AlphaFoldDB" id="A0A0M0J569"/>
<accession>A0A0M0J569</accession>
<organism evidence="1 2">
    <name type="scientific">Chrysochromulina tobinii</name>
    <dbReference type="NCBI Taxonomy" id="1460289"/>
    <lineage>
        <taxon>Eukaryota</taxon>
        <taxon>Haptista</taxon>
        <taxon>Haptophyta</taxon>
        <taxon>Prymnesiophyceae</taxon>
        <taxon>Prymnesiales</taxon>
        <taxon>Chrysochromulinaceae</taxon>
        <taxon>Chrysochromulina</taxon>
    </lineage>
</organism>
<sequence length="209" mass="21487">MAEDDDASASVDESDSWSLVSDASSWAGAGDAEVASATDEARAFAAVLEARLEPLRAELGNTTIRDLLAEVAAQGRGDGVSCQLPLLDADASMQYTVLLKVQRAADADGAVDACPAAPPAGCADETLADAHPVLSVLVSAPAFGTRRDELVLSEAGTCVGTALPLAAALKIVVRMITAHQEAVKLASVRAALPRPTYALKLRLFASDCL</sequence>
<reference evidence="2" key="1">
    <citation type="journal article" date="2015" name="PLoS Genet.">
        <title>Genome Sequence and Transcriptome Analyses of Chrysochromulina tobin: Metabolic Tools for Enhanced Algal Fitness in the Prominent Order Prymnesiales (Haptophyceae).</title>
        <authorList>
            <person name="Hovde B.T."/>
            <person name="Deodato C.R."/>
            <person name="Hunsperger H.M."/>
            <person name="Ryken S.A."/>
            <person name="Yost W."/>
            <person name="Jha R.K."/>
            <person name="Patterson J."/>
            <person name="Monnat R.J. Jr."/>
            <person name="Barlow S.B."/>
            <person name="Starkenburg S.R."/>
            <person name="Cattolico R.A."/>
        </authorList>
    </citation>
    <scope>NUCLEOTIDE SEQUENCE</scope>
    <source>
        <strain evidence="2">CCMP291</strain>
    </source>
</reference>
<dbReference type="EMBL" id="JWZX01003347">
    <property type="protein sequence ID" value="KOO21630.1"/>
    <property type="molecule type" value="Genomic_DNA"/>
</dbReference>
<proteinExistence type="predicted"/>
<gene>
    <name evidence="1" type="ORF">Ctob_001776</name>
</gene>
<dbReference type="Proteomes" id="UP000037460">
    <property type="component" value="Unassembled WGS sequence"/>
</dbReference>
<protein>
    <submittedName>
        <fullName evidence="1">Uncharacterized protein</fullName>
    </submittedName>
</protein>
<comment type="caution">
    <text evidence="1">The sequence shown here is derived from an EMBL/GenBank/DDBJ whole genome shotgun (WGS) entry which is preliminary data.</text>
</comment>